<protein>
    <submittedName>
        <fullName evidence="5">Transcriptional regulator, AraC family</fullName>
    </submittedName>
</protein>
<evidence type="ECO:0000313" key="6">
    <source>
        <dbReference type="Proteomes" id="UP000002730"/>
    </source>
</evidence>
<dbReference type="HOGENOM" id="CLU_000445_88_6_9"/>
<reference evidence="5 6" key="1">
    <citation type="submission" date="2010-08" db="EMBL/GenBank/DDBJ databases">
        <title>Complete sequence of Clostridium cellulovorans 743B.</title>
        <authorList>
            <consortium name="US DOE Joint Genome Institute"/>
            <person name="Lucas S."/>
            <person name="Copeland A."/>
            <person name="Lapidus A."/>
            <person name="Cheng J.-F."/>
            <person name="Bruce D."/>
            <person name="Goodwin L."/>
            <person name="Pitluck S."/>
            <person name="Chertkov O."/>
            <person name="Detter J.C."/>
            <person name="Han C."/>
            <person name="Tapia R."/>
            <person name="Land M."/>
            <person name="Hauser L."/>
            <person name="Chang Y.-J."/>
            <person name="Jeffries C."/>
            <person name="Kyrpides N."/>
            <person name="Ivanova N."/>
            <person name="Mikhailova N."/>
            <person name="Hemme C.L."/>
            <person name="Woyke T."/>
        </authorList>
    </citation>
    <scope>NUCLEOTIDE SEQUENCE [LARGE SCALE GENOMIC DNA]</scope>
    <source>
        <strain evidence="6">ATCC 35296 / DSM 3052 / OCM 3 / 743B</strain>
    </source>
</reference>
<dbReference type="InterPro" id="IPR003313">
    <property type="entry name" value="AraC-bd"/>
</dbReference>
<dbReference type="InterPro" id="IPR037923">
    <property type="entry name" value="HTH-like"/>
</dbReference>
<dbReference type="PANTHER" id="PTHR43280:SF2">
    <property type="entry name" value="HTH-TYPE TRANSCRIPTIONAL REGULATOR EXSA"/>
    <property type="match status" value="1"/>
</dbReference>
<name>D9STN2_CLOC7</name>
<dbReference type="InterPro" id="IPR018060">
    <property type="entry name" value="HTH_AraC"/>
</dbReference>
<sequence length="296" mass="35114">MEFLKANLETPVQFISCGQFVALDKWTHMKRVIDNYELIIGVKNTIFIRQENKEYEVNPGDILLLYPGYTHSGYRYSDKGTSFYWMHFLFKNSFSHLNQKEANSEILPMLNNPMMNKKHNSIILPNTMELSQFEALNIKVRQLFHATTEEFIYPFALDYLLTSILIEISSQYLISKRNVFDRSKPAKLYSVVEWIKLNIEKDITIDEIATEFSYNKDYLTRLFKKHLGVNLIQYINNSKIVKAKELLINTDMTIKEIAYFLSFKDEKYFMRLFKDYENITPTGYRNAYYKGLLFSR</sequence>
<dbReference type="EMBL" id="CP002160">
    <property type="protein sequence ID" value="ADL52766.1"/>
    <property type="molecule type" value="Genomic_DNA"/>
</dbReference>
<dbReference type="GO" id="GO:0043565">
    <property type="term" value="F:sequence-specific DNA binding"/>
    <property type="evidence" value="ECO:0007669"/>
    <property type="project" value="InterPro"/>
</dbReference>
<organism evidence="5 6">
    <name type="scientific">Clostridium cellulovorans (strain ATCC 35296 / DSM 3052 / OCM 3 / 743B)</name>
    <dbReference type="NCBI Taxonomy" id="573061"/>
    <lineage>
        <taxon>Bacteria</taxon>
        <taxon>Bacillati</taxon>
        <taxon>Bacillota</taxon>
        <taxon>Clostridia</taxon>
        <taxon>Eubacteriales</taxon>
        <taxon>Clostridiaceae</taxon>
        <taxon>Clostridium</taxon>
    </lineage>
</organism>
<dbReference type="Proteomes" id="UP000002730">
    <property type="component" value="Chromosome"/>
</dbReference>
<dbReference type="KEGG" id="ccb:Clocel_3076"/>
<dbReference type="Pfam" id="PF12833">
    <property type="entry name" value="HTH_18"/>
    <property type="match status" value="1"/>
</dbReference>
<dbReference type="PROSITE" id="PS01124">
    <property type="entry name" value="HTH_ARAC_FAMILY_2"/>
    <property type="match status" value="1"/>
</dbReference>
<evidence type="ECO:0000256" key="1">
    <source>
        <dbReference type="ARBA" id="ARBA00023015"/>
    </source>
</evidence>
<dbReference type="SUPFAM" id="SSF46689">
    <property type="entry name" value="Homeodomain-like"/>
    <property type="match status" value="2"/>
</dbReference>
<dbReference type="SMART" id="SM00342">
    <property type="entry name" value="HTH_ARAC"/>
    <property type="match status" value="1"/>
</dbReference>
<accession>D9STN2</accession>
<dbReference type="RefSeq" id="WP_010075862.1">
    <property type="nucleotide sequence ID" value="NC_014393.1"/>
</dbReference>
<dbReference type="OrthoDB" id="1410840at2"/>
<keyword evidence="6" id="KW-1185">Reference proteome</keyword>
<evidence type="ECO:0000259" key="4">
    <source>
        <dbReference type="PROSITE" id="PS01124"/>
    </source>
</evidence>
<dbReference type="InterPro" id="IPR009057">
    <property type="entry name" value="Homeodomain-like_sf"/>
</dbReference>
<dbReference type="GO" id="GO:0003700">
    <property type="term" value="F:DNA-binding transcription factor activity"/>
    <property type="evidence" value="ECO:0007669"/>
    <property type="project" value="InterPro"/>
</dbReference>
<dbReference type="PANTHER" id="PTHR43280">
    <property type="entry name" value="ARAC-FAMILY TRANSCRIPTIONAL REGULATOR"/>
    <property type="match status" value="1"/>
</dbReference>
<evidence type="ECO:0000256" key="2">
    <source>
        <dbReference type="ARBA" id="ARBA00023125"/>
    </source>
</evidence>
<gene>
    <name evidence="5" type="ordered locus">Clocel_3076</name>
</gene>
<proteinExistence type="predicted"/>
<dbReference type="Pfam" id="PF02311">
    <property type="entry name" value="AraC_binding"/>
    <property type="match status" value="1"/>
</dbReference>
<feature type="domain" description="HTH araC/xylS-type" evidence="4">
    <location>
        <begin position="189"/>
        <end position="287"/>
    </location>
</feature>
<keyword evidence="2" id="KW-0238">DNA-binding</keyword>
<evidence type="ECO:0000313" key="5">
    <source>
        <dbReference type="EMBL" id="ADL52766.1"/>
    </source>
</evidence>
<keyword evidence="1" id="KW-0805">Transcription regulation</keyword>
<dbReference type="AlphaFoldDB" id="D9STN2"/>
<dbReference type="eggNOG" id="COG2207">
    <property type="taxonomic scope" value="Bacteria"/>
</dbReference>
<keyword evidence="3" id="KW-0804">Transcription</keyword>
<dbReference type="STRING" id="573061.Clocel_3076"/>
<evidence type="ECO:0000256" key="3">
    <source>
        <dbReference type="ARBA" id="ARBA00023163"/>
    </source>
</evidence>
<dbReference type="Gene3D" id="1.10.10.60">
    <property type="entry name" value="Homeodomain-like"/>
    <property type="match status" value="2"/>
</dbReference>
<dbReference type="SUPFAM" id="SSF51215">
    <property type="entry name" value="Regulatory protein AraC"/>
    <property type="match status" value="1"/>
</dbReference>